<proteinExistence type="predicted"/>
<dbReference type="RefSeq" id="WP_171641892.1">
    <property type="nucleotide sequence ID" value="NZ_WHOA01000037.1"/>
</dbReference>
<evidence type="ECO:0000313" key="1">
    <source>
        <dbReference type="EMBL" id="NOU70955.1"/>
    </source>
</evidence>
<dbReference type="InterPro" id="IPR000801">
    <property type="entry name" value="Esterase-like"/>
</dbReference>
<keyword evidence="2" id="KW-1185">Reference proteome</keyword>
<organism evidence="1 2">
    <name type="scientific">Paenibacillus phytorum</name>
    <dbReference type="NCBI Taxonomy" id="2654977"/>
    <lineage>
        <taxon>Bacteria</taxon>
        <taxon>Bacillati</taxon>
        <taxon>Bacillota</taxon>
        <taxon>Bacilli</taxon>
        <taxon>Bacillales</taxon>
        <taxon>Paenibacillaceae</taxon>
        <taxon>Paenibacillus</taxon>
    </lineage>
</organism>
<dbReference type="InterPro" id="IPR029058">
    <property type="entry name" value="AB_hydrolase_fold"/>
</dbReference>
<dbReference type="EMBL" id="WHOA01000037">
    <property type="protein sequence ID" value="NOU70955.1"/>
    <property type="molecule type" value="Genomic_DNA"/>
</dbReference>
<reference evidence="1 2" key="1">
    <citation type="submission" date="2019-10" db="EMBL/GenBank/DDBJ databases">
        <title>Description of Paenibacillus terrestris sp. nov.</title>
        <authorList>
            <person name="Carlier A."/>
            <person name="Qi S."/>
        </authorList>
    </citation>
    <scope>NUCLEOTIDE SEQUENCE [LARGE SCALE GENOMIC DNA]</scope>
    <source>
        <strain evidence="1 2">LMG 31458</strain>
    </source>
</reference>
<dbReference type="SUPFAM" id="SSF53474">
    <property type="entry name" value="alpha/beta-Hydrolases"/>
    <property type="match status" value="1"/>
</dbReference>
<name>A0ABX1XSY4_9BACL</name>
<dbReference type="Pfam" id="PF00756">
    <property type="entry name" value="Esterase"/>
    <property type="match status" value="1"/>
</dbReference>
<evidence type="ECO:0000313" key="2">
    <source>
        <dbReference type="Proteomes" id="UP000616779"/>
    </source>
</evidence>
<dbReference type="PANTHER" id="PTHR48098:SF6">
    <property type="entry name" value="FERRI-BACILLIBACTIN ESTERASE BESA"/>
    <property type="match status" value="1"/>
</dbReference>
<gene>
    <name evidence="1" type="ORF">GC098_05840</name>
</gene>
<dbReference type="InterPro" id="IPR050583">
    <property type="entry name" value="Mycobacterial_A85_antigen"/>
</dbReference>
<dbReference type="Gene3D" id="3.40.50.1820">
    <property type="entry name" value="alpha/beta hydrolase"/>
    <property type="match status" value="1"/>
</dbReference>
<accession>A0ABX1XSY4</accession>
<protein>
    <submittedName>
        <fullName evidence="1">Esterase</fullName>
    </submittedName>
</protein>
<dbReference type="Proteomes" id="UP000616779">
    <property type="component" value="Unassembled WGS sequence"/>
</dbReference>
<dbReference type="PANTHER" id="PTHR48098">
    <property type="entry name" value="ENTEROCHELIN ESTERASE-RELATED"/>
    <property type="match status" value="1"/>
</dbReference>
<sequence length="443" mass="50926">MDSKSSILRIENFYSTRLDNKRDIFVYLPPSYRYEKDKHYPVLYMHDGQNIFHPAFNGYSWHVNETVDRLIHNHTMEEIIVVGIPNMGAERADEFTHEMEGILHQSDKVLIKPKGHLYEAFIIEELKPYVDSVFRTLTDPDHTALMGSSRGGQVTYHIGFRRPDIFGKLAIISPYFYCVDPLTLEETPVYHAFSKKQSISKIWIDLGGCEGTLVMEKHVREVAEKLLDLGYEADNELIYFNDPGAEHTEKDWALRLSSPLIHFFGKKGKECSLSLRGSEEVGLTGPQSRLNPILAFETGFQMSLLRTTYEVKDHRILGVLNDGTMIPIKEGETSVTIKYQDLEATKSIRVVNAQKERVTLEMVVHVPANTPEDIKIYAWFPLMNNRENGTYSNQLQVPLHAEFVYQISREDGSVEVDHTGKHVQRIYKAFSDSKIEIKVEHWS</sequence>
<comment type="caution">
    <text evidence="1">The sequence shown here is derived from an EMBL/GenBank/DDBJ whole genome shotgun (WGS) entry which is preliminary data.</text>
</comment>